<dbReference type="AlphaFoldDB" id="A0A343ET93"/>
<sequence>MNNFYKKLFFNTLILGTMISISSYSWFSMWMGLEINLLSMIPLMTGKSIFSSESALKYFITQTLASSAILFSIIMMSNTKEFIPQNSDYFLSMMMNSALLTKLGAAPFHSWFPEVLEGIDWMNCLIMLTWQKIAPMILIMYNFQMNMFITSIIIASSTVGSILGLNQTSLRKIMAYSSINHIGWMIASMYSSPAWINYFAIYCIITINITILFIANKIYWTNQITHVYSQSKQFKMAFMMNFLSLGGIPPFLGFFPKWITINLMVNYKFYMLSFILIVLTLLTMFFYLRITFSTLTINSSEILIKNNKLNMFTANCTNLISISGLLVCTLIPNLT</sequence>
<feature type="domain" description="NADH:quinone oxidoreductase/Mrp antiporter transmembrane" evidence="19">
    <location>
        <begin position="23"/>
        <end position="283"/>
    </location>
</feature>
<evidence type="ECO:0000256" key="9">
    <source>
        <dbReference type="ARBA" id="ARBA00022792"/>
    </source>
</evidence>
<comment type="function">
    <text evidence="1">Core subunit of the mitochondrial membrane respiratory chain NADH dehydrogenase (Complex I) that is believed to belong to the minimal assembly required for catalysis. Complex I functions in the transfer of electrons from NADH to the respiratory chain. The immediate electron acceptor for the enzyme is believed to be ubiquinone.</text>
</comment>
<evidence type="ECO:0000256" key="2">
    <source>
        <dbReference type="ARBA" id="ARBA00004448"/>
    </source>
</evidence>
<feature type="transmembrane region" description="Helical" evidence="18">
    <location>
        <begin position="147"/>
        <end position="166"/>
    </location>
</feature>
<dbReference type="PRINTS" id="PR01436">
    <property type="entry name" value="NADHDHGNASE2"/>
</dbReference>
<feature type="transmembrane region" description="Helical" evidence="18">
    <location>
        <begin position="12"/>
        <end position="33"/>
    </location>
</feature>
<feature type="transmembrane region" description="Helical" evidence="18">
    <location>
        <begin position="309"/>
        <end position="332"/>
    </location>
</feature>
<keyword evidence="16 18" id="KW-0472">Membrane</keyword>
<feature type="transmembrane region" description="Helical" evidence="18">
    <location>
        <begin position="121"/>
        <end position="141"/>
    </location>
</feature>
<evidence type="ECO:0000256" key="1">
    <source>
        <dbReference type="ARBA" id="ARBA00003257"/>
    </source>
</evidence>
<feature type="transmembrane region" description="Helical" evidence="18">
    <location>
        <begin position="267"/>
        <end position="288"/>
    </location>
</feature>
<comment type="function">
    <text evidence="18">Core subunit of the mitochondrial membrane respiratory chain NADH dehydrogenase (Complex I) which catalyzes electron transfer from NADH through the respiratory chain, using ubiquinone as an electron acceptor. Essential for the catalytic activity and assembly of complex I.</text>
</comment>
<keyword evidence="6" id="KW-0813">Transport</keyword>
<evidence type="ECO:0000256" key="16">
    <source>
        <dbReference type="ARBA" id="ARBA00023136"/>
    </source>
</evidence>
<feature type="transmembrane region" description="Helical" evidence="18">
    <location>
        <begin position="236"/>
        <end position="255"/>
    </location>
</feature>
<dbReference type="InterPro" id="IPR050175">
    <property type="entry name" value="Complex_I_Subunit_2"/>
</dbReference>
<evidence type="ECO:0000256" key="5">
    <source>
        <dbReference type="ARBA" id="ARBA00021008"/>
    </source>
</evidence>
<keyword evidence="10 18" id="KW-1278">Translocase</keyword>
<protein>
    <recommendedName>
        <fullName evidence="5 18">NADH-ubiquinone oxidoreductase chain 2</fullName>
        <ecNumber evidence="4 18">7.1.1.2</ecNumber>
    </recommendedName>
</protein>
<evidence type="ECO:0000256" key="8">
    <source>
        <dbReference type="ARBA" id="ARBA00022692"/>
    </source>
</evidence>
<comment type="subcellular location">
    <subcellularLocation>
        <location evidence="2 18">Mitochondrion inner membrane</location>
        <topology evidence="2 18">Multi-pass membrane protein</topology>
    </subcellularLocation>
</comment>
<keyword evidence="13 18" id="KW-0520">NAD</keyword>
<evidence type="ECO:0000256" key="18">
    <source>
        <dbReference type="RuleBase" id="RU003403"/>
    </source>
</evidence>
<dbReference type="PANTHER" id="PTHR46552:SF1">
    <property type="entry name" value="NADH-UBIQUINONE OXIDOREDUCTASE CHAIN 2"/>
    <property type="match status" value="1"/>
</dbReference>
<evidence type="ECO:0000256" key="15">
    <source>
        <dbReference type="ARBA" id="ARBA00023128"/>
    </source>
</evidence>
<gene>
    <name evidence="20" type="primary">ND2</name>
</gene>
<comment type="similarity">
    <text evidence="3 18">Belongs to the complex I subunit 2 family.</text>
</comment>
<feature type="transmembrane region" description="Helical" evidence="18">
    <location>
        <begin position="54"/>
        <end position="77"/>
    </location>
</feature>
<evidence type="ECO:0000259" key="19">
    <source>
        <dbReference type="Pfam" id="PF00361"/>
    </source>
</evidence>
<feature type="transmembrane region" description="Helical" evidence="18">
    <location>
        <begin position="89"/>
        <end position="109"/>
    </location>
</feature>
<dbReference type="GO" id="GO:0006120">
    <property type="term" value="P:mitochondrial electron transport, NADH to ubiquinone"/>
    <property type="evidence" value="ECO:0007669"/>
    <property type="project" value="InterPro"/>
</dbReference>
<keyword evidence="11 18" id="KW-0249">Electron transport</keyword>
<dbReference type="GO" id="GO:0005743">
    <property type="term" value="C:mitochondrial inner membrane"/>
    <property type="evidence" value="ECO:0007669"/>
    <property type="project" value="UniProtKB-SubCell"/>
</dbReference>
<accession>A0A343ET93</accession>
<dbReference type="GO" id="GO:0008137">
    <property type="term" value="F:NADH dehydrogenase (ubiquinone) activity"/>
    <property type="evidence" value="ECO:0007669"/>
    <property type="project" value="UniProtKB-EC"/>
</dbReference>
<evidence type="ECO:0000313" key="20">
    <source>
        <dbReference type="EMBL" id="ASM41835.1"/>
    </source>
</evidence>
<evidence type="ECO:0000256" key="12">
    <source>
        <dbReference type="ARBA" id="ARBA00022989"/>
    </source>
</evidence>
<organism evidence="20">
    <name type="scientific">Chlorophorus simillimus</name>
    <dbReference type="NCBI Taxonomy" id="1191612"/>
    <lineage>
        <taxon>Eukaryota</taxon>
        <taxon>Metazoa</taxon>
        <taxon>Ecdysozoa</taxon>
        <taxon>Arthropoda</taxon>
        <taxon>Hexapoda</taxon>
        <taxon>Insecta</taxon>
        <taxon>Pterygota</taxon>
        <taxon>Neoptera</taxon>
        <taxon>Endopterygota</taxon>
        <taxon>Coleoptera</taxon>
        <taxon>Polyphaga</taxon>
        <taxon>Cucujiformia</taxon>
        <taxon>Chrysomeloidea</taxon>
        <taxon>Cerambycidae</taxon>
        <taxon>Cerambycinae</taxon>
        <taxon>Clytini</taxon>
        <taxon>Chlorophorus</taxon>
    </lineage>
</organism>
<proteinExistence type="inferred from homology"/>
<name>A0A343ET93_9CUCU</name>
<dbReference type="Pfam" id="PF00361">
    <property type="entry name" value="Proton_antipo_M"/>
    <property type="match status" value="1"/>
</dbReference>
<feature type="transmembrane region" description="Helical" evidence="18">
    <location>
        <begin position="196"/>
        <end position="215"/>
    </location>
</feature>
<evidence type="ECO:0000256" key="11">
    <source>
        <dbReference type="ARBA" id="ARBA00022982"/>
    </source>
</evidence>
<keyword evidence="14 18" id="KW-0830">Ubiquinone</keyword>
<dbReference type="EC" id="7.1.1.2" evidence="4 18"/>
<keyword evidence="8 18" id="KW-0812">Transmembrane</keyword>
<keyword evidence="7 18" id="KW-0679">Respiratory chain</keyword>
<evidence type="ECO:0000256" key="4">
    <source>
        <dbReference type="ARBA" id="ARBA00012944"/>
    </source>
</evidence>
<geneLocation type="mitochondrion" evidence="20"/>
<evidence type="ECO:0000256" key="3">
    <source>
        <dbReference type="ARBA" id="ARBA00007012"/>
    </source>
</evidence>
<comment type="catalytic activity">
    <reaction evidence="17 18">
        <text>a ubiquinone + NADH + 5 H(+)(in) = a ubiquinol + NAD(+) + 4 H(+)(out)</text>
        <dbReference type="Rhea" id="RHEA:29091"/>
        <dbReference type="Rhea" id="RHEA-COMP:9565"/>
        <dbReference type="Rhea" id="RHEA-COMP:9566"/>
        <dbReference type="ChEBI" id="CHEBI:15378"/>
        <dbReference type="ChEBI" id="CHEBI:16389"/>
        <dbReference type="ChEBI" id="CHEBI:17976"/>
        <dbReference type="ChEBI" id="CHEBI:57540"/>
        <dbReference type="ChEBI" id="CHEBI:57945"/>
        <dbReference type="EC" id="7.1.1.2"/>
    </reaction>
</comment>
<dbReference type="InterPro" id="IPR003917">
    <property type="entry name" value="NADH_UbQ_OxRdtase_chain2"/>
</dbReference>
<keyword evidence="12 18" id="KW-1133">Transmembrane helix</keyword>
<reference evidence="20" key="1">
    <citation type="submission" date="2017-03" db="EMBL/GenBank/DDBJ databases">
        <title>The mitochondrial genome sequencing and phylogenetic analysis of Cerambycidae species (Insecta: Coleoptera).</title>
        <authorList>
            <person name="Yang J."/>
        </authorList>
    </citation>
    <scope>NUCLEOTIDE SEQUENCE</scope>
</reference>
<keyword evidence="9 18" id="KW-0999">Mitochondrion inner membrane</keyword>
<evidence type="ECO:0000256" key="10">
    <source>
        <dbReference type="ARBA" id="ARBA00022967"/>
    </source>
</evidence>
<dbReference type="InterPro" id="IPR001750">
    <property type="entry name" value="ND/Mrp_TM"/>
</dbReference>
<dbReference type="EMBL" id="KY796055">
    <property type="protein sequence ID" value="ASM41835.1"/>
    <property type="molecule type" value="Genomic_DNA"/>
</dbReference>
<evidence type="ECO:0000256" key="14">
    <source>
        <dbReference type="ARBA" id="ARBA00023075"/>
    </source>
</evidence>
<dbReference type="PANTHER" id="PTHR46552">
    <property type="entry name" value="NADH-UBIQUINONE OXIDOREDUCTASE CHAIN 2"/>
    <property type="match status" value="1"/>
</dbReference>
<evidence type="ECO:0000256" key="13">
    <source>
        <dbReference type="ARBA" id="ARBA00023027"/>
    </source>
</evidence>
<evidence type="ECO:0000256" key="6">
    <source>
        <dbReference type="ARBA" id="ARBA00022448"/>
    </source>
</evidence>
<keyword evidence="15 18" id="KW-0496">Mitochondrion</keyword>
<evidence type="ECO:0000256" key="7">
    <source>
        <dbReference type="ARBA" id="ARBA00022660"/>
    </source>
</evidence>
<evidence type="ECO:0000256" key="17">
    <source>
        <dbReference type="ARBA" id="ARBA00049551"/>
    </source>
</evidence>